<sequence length="304" mass="32935">MRIVYVLAEGDHGAACCARVMAAAAAEMGVELDVLVMSGMAWLKTGISGPFRQRLQGYDLLLAGSSWVAFLLRKAGAGMVLLLAQDAGQDWVRFWGVEVIRLDWFHFGLPVLPPIIETAEPDSVPRQEIGLLLPSIPLDQVIAAYSYRSQPLTGCHPAIAEPLVTGSLTLLPWQRWPHLLAGSHAVLSDGLLNVVASALAGGTGLWLLARSRHCHAPLLAELELARLVEGLGAPLPTAAREPALRVRYPRTATALMHWLAGGQPIPLVELCRQLWRQVLFAEPLDERLRELGGENGIQCGGLLR</sequence>
<accession>A0A2P7QTP2</accession>
<name>A0A2P7QTP2_9GAMM</name>
<comment type="caution">
    <text evidence="1">The sequence shown here is derived from an EMBL/GenBank/DDBJ whole genome shotgun (WGS) entry which is preliminary data.</text>
</comment>
<evidence type="ECO:0008006" key="3">
    <source>
        <dbReference type="Google" id="ProtNLM"/>
    </source>
</evidence>
<proteinExistence type="predicted"/>
<evidence type="ECO:0000313" key="2">
    <source>
        <dbReference type="Proteomes" id="UP000240243"/>
    </source>
</evidence>
<dbReference type="AlphaFoldDB" id="A0A2P7QTP2"/>
<protein>
    <recommendedName>
        <fullName evidence="3">Glycosyl transferase</fullName>
    </recommendedName>
</protein>
<dbReference type="RefSeq" id="WP_106731065.1">
    <property type="nucleotide sequence ID" value="NZ_PXYG01000011.1"/>
</dbReference>
<dbReference type="EMBL" id="PXYG01000011">
    <property type="protein sequence ID" value="PSJ41343.1"/>
    <property type="molecule type" value="Genomic_DNA"/>
</dbReference>
<organism evidence="1 2">
    <name type="scientific">Zobellella endophytica</name>
    <dbReference type="NCBI Taxonomy" id="2116700"/>
    <lineage>
        <taxon>Bacteria</taxon>
        <taxon>Pseudomonadati</taxon>
        <taxon>Pseudomonadota</taxon>
        <taxon>Gammaproteobacteria</taxon>
        <taxon>Aeromonadales</taxon>
        <taxon>Aeromonadaceae</taxon>
        <taxon>Zobellella</taxon>
    </lineage>
</organism>
<gene>
    <name evidence="1" type="ORF">C7H85_17850</name>
</gene>
<keyword evidence="2" id="KW-1185">Reference proteome</keyword>
<dbReference type="OrthoDB" id="9842892at2"/>
<evidence type="ECO:0000313" key="1">
    <source>
        <dbReference type="EMBL" id="PSJ41343.1"/>
    </source>
</evidence>
<reference evidence="1 2" key="1">
    <citation type="submission" date="2018-03" db="EMBL/GenBank/DDBJ databases">
        <title>The draft genome of Zobellella sp. 59N8.</title>
        <authorList>
            <person name="Liu L."/>
            <person name="Li L."/>
            <person name="Zhang X."/>
            <person name="Liang L."/>
            <person name="Wang T."/>
        </authorList>
    </citation>
    <scope>NUCLEOTIDE SEQUENCE [LARGE SCALE GENOMIC DNA]</scope>
    <source>
        <strain evidence="1 2">59N8</strain>
    </source>
</reference>
<dbReference type="Proteomes" id="UP000240243">
    <property type="component" value="Unassembled WGS sequence"/>
</dbReference>